<dbReference type="OrthoDB" id="1937321at2759"/>
<accession>A0A6J1D9V7</accession>
<feature type="region of interest" description="Disordered" evidence="1">
    <location>
        <begin position="540"/>
        <end position="584"/>
    </location>
</feature>
<feature type="transmembrane region" description="Helical" evidence="2">
    <location>
        <begin position="495"/>
        <end position="517"/>
    </location>
</feature>
<feature type="transmembrane region" description="Helical" evidence="2">
    <location>
        <begin position="99"/>
        <end position="127"/>
    </location>
</feature>
<evidence type="ECO:0000256" key="1">
    <source>
        <dbReference type="SAM" id="MobiDB-lite"/>
    </source>
</evidence>
<evidence type="ECO:0000313" key="5">
    <source>
        <dbReference type="RefSeq" id="XP_022150603.1"/>
    </source>
</evidence>
<proteinExistence type="predicted"/>
<evidence type="ECO:0000256" key="2">
    <source>
        <dbReference type="SAM" id="Phobius"/>
    </source>
</evidence>
<evidence type="ECO:0000256" key="3">
    <source>
        <dbReference type="SAM" id="SignalP"/>
    </source>
</evidence>
<dbReference type="InterPro" id="IPR040283">
    <property type="entry name" value="DDB_G0292058-like"/>
</dbReference>
<keyword evidence="2" id="KW-1133">Transmembrane helix</keyword>
<dbReference type="PANTHER" id="PTHR31414:SF16">
    <property type="entry name" value="TRANSMEMBRANE PROTEIN"/>
    <property type="match status" value="1"/>
</dbReference>
<protein>
    <submittedName>
        <fullName evidence="5">Uncharacterized protein LOC111018699</fullName>
    </submittedName>
</protein>
<keyword evidence="3" id="KW-0732">Signal</keyword>
<feature type="compositionally biased region" description="Polar residues" evidence="1">
    <location>
        <begin position="552"/>
        <end position="584"/>
    </location>
</feature>
<keyword evidence="2" id="KW-0472">Membrane</keyword>
<feature type="chain" id="PRO_5026730912" evidence="3">
    <location>
        <begin position="25"/>
        <end position="584"/>
    </location>
</feature>
<feature type="signal peptide" evidence="3">
    <location>
        <begin position="1"/>
        <end position="24"/>
    </location>
</feature>
<name>A0A6J1D9V7_MOMCH</name>
<dbReference type="Proteomes" id="UP000504603">
    <property type="component" value="Unplaced"/>
</dbReference>
<dbReference type="RefSeq" id="XP_022150603.1">
    <property type="nucleotide sequence ID" value="XM_022294911.1"/>
</dbReference>
<keyword evidence="4" id="KW-1185">Reference proteome</keyword>
<feature type="transmembrane region" description="Helical" evidence="2">
    <location>
        <begin position="147"/>
        <end position="169"/>
    </location>
</feature>
<feature type="transmembrane region" description="Helical" evidence="2">
    <location>
        <begin position="286"/>
        <end position="310"/>
    </location>
</feature>
<organism evidence="4 5">
    <name type="scientific">Momordica charantia</name>
    <name type="common">Bitter gourd</name>
    <name type="synonym">Balsam pear</name>
    <dbReference type="NCBI Taxonomy" id="3673"/>
    <lineage>
        <taxon>Eukaryota</taxon>
        <taxon>Viridiplantae</taxon>
        <taxon>Streptophyta</taxon>
        <taxon>Embryophyta</taxon>
        <taxon>Tracheophyta</taxon>
        <taxon>Spermatophyta</taxon>
        <taxon>Magnoliopsida</taxon>
        <taxon>eudicotyledons</taxon>
        <taxon>Gunneridae</taxon>
        <taxon>Pentapetalae</taxon>
        <taxon>rosids</taxon>
        <taxon>fabids</taxon>
        <taxon>Cucurbitales</taxon>
        <taxon>Cucurbitaceae</taxon>
        <taxon>Momordiceae</taxon>
        <taxon>Momordica</taxon>
    </lineage>
</organism>
<dbReference type="PANTHER" id="PTHR31414">
    <property type="entry name" value="TRANSMEMBRANE PROTEIN DDB_G0292058"/>
    <property type="match status" value="1"/>
</dbReference>
<sequence length="584" mass="64719">MKGFPASLLLLFLLAFASFSWVLALPQHEVHEASGKFILGEENLGPWKNEILESAEGPGSANNDSQPPLVLAANRTKRPDILHGFRVYEAGWDFTNRNYWASVGFTGATGFILSIFWFISFGIALLVHHCCGWKINLKGEESKASQWVCLALLVVFTCAATIGCILLSIGQNNFYNEAMNTLKYVVNQSDYTVDTLKNVTEYLSLAKTINVAQVFLPFDVMNEIDELNVNLNTAADTVAEKTTTNSHKIKRVFIAVRSALITVAALMLLLALIGLFLSFFGYQHAIYILIISGWLLVAFTFVLCGLFVILDNAVSDTCMAMEEWVDHPHAETALSNILPCVDHRTTNQTLIQSKKIVNDIVGVVDQFVYNFANANPPPGSPNYRNQSGPQMPALCYPYNSQLQESRCGDNDVTIENAATVWQKFVCQASESGVCTTVGRVPPDFYAELVAAVNESYALQHYTPPLLSFQNCNFVRDTFHNITTAYCPHLHHHLKMVNIGLAMVSVGILLCLLLWILYANHPQWEEVSAKLSLSINRRRNANRNTNETGGNDEPTSSSIRRNANQNTNRTGGTDESTTSRITSVV</sequence>
<dbReference type="KEGG" id="mcha:111018699"/>
<reference evidence="5" key="1">
    <citation type="submission" date="2025-08" db="UniProtKB">
        <authorList>
            <consortium name="RefSeq"/>
        </authorList>
    </citation>
    <scope>IDENTIFICATION</scope>
    <source>
        <strain evidence="5">OHB3-1</strain>
    </source>
</reference>
<feature type="compositionally biased region" description="Low complexity" evidence="1">
    <location>
        <begin position="541"/>
        <end position="550"/>
    </location>
</feature>
<keyword evidence="2" id="KW-0812">Transmembrane</keyword>
<gene>
    <name evidence="5" type="primary">LOC111018699</name>
</gene>
<feature type="transmembrane region" description="Helical" evidence="2">
    <location>
        <begin position="254"/>
        <end position="279"/>
    </location>
</feature>
<evidence type="ECO:0000313" key="4">
    <source>
        <dbReference type="Proteomes" id="UP000504603"/>
    </source>
</evidence>
<dbReference type="AlphaFoldDB" id="A0A6J1D9V7"/>
<dbReference type="GO" id="GO:0016020">
    <property type="term" value="C:membrane"/>
    <property type="evidence" value="ECO:0007669"/>
    <property type="project" value="TreeGrafter"/>
</dbReference>
<dbReference type="GeneID" id="111018699"/>